<dbReference type="RefSeq" id="WP_173082547.1">
    <property type="nucleotide sequence ID" value="NZ_BAABJB010000022.1"/>
</dbReference>
<protein>
    <submittedName>
        <fullName evidence="2">Uncharacterized protein</fullName>
    </submittedName>
</protein>
<comment type="caution">
    <text evidence="2">The sequence shown here is derived from an EMBL/GenBank/DDBJ whole genome shotgun (WGS) entry which is preliminary data.</text>
</comment>
<dbReference type="Proteomes" id="UP000482960">
    <property type="component" value="Unassembled WGS sequence"/>
</dbReference>
<organism evidence="2 3">
    <name type="scientific">Phytohabitans rumicis</name>
    <dbReference type="NCBI Taxonomy" id="1076125"/>
    <lineage>
        <taxon>Bacteria</taxon>
        <taxon>Bacillati</taxon>
        <taxon>Actinomycetota</taxon>
        <taxon>Actinomycetes</taxon>
        <taxon>Micromonosporales</taxon>
        <taxon>Micromonosporaceae</taxon>
    </lineage>
</organism>
<feature type="signal peptide" evidence="1">
    <location>
        <begin position="1"/>
        <end position="37"/>
    </location>
</feature>
<sequence>MGITGRKGHRGVWASVAVTMMAGGLGLAASAAPPAHAAAPVAVALAAPTTAAVRGGIVLEGVAGQGGAIAGGIDVVDFSDAVKAPVGAGGGAGRPQLADLQVSGVVDGGYPALFRNVTTARRMRTAVLTLCADPKRCAATAYLAVDLADAVLTSVAVAADGQVRFSLAFRQITWKFLRNGAVVNQSQFTV</sequence>
<dbReference type="Gene3D" id="2.30.110.20">
    <property type="entry name" value="Hcp1-like"/>
    <property type="match status" value="1"/>
</dbReference>
<proteinExistence type="predicted"/>
<keyword evidence="1" id="KW-0732">Signal</keyword>
<dbReference type="Pfam" id="PF05638">
    <property type="entry name" value="T6SS_HCP"/>
    <property type="match status" value="1"/>
</dbReference>
<reference evidence="2 3" key="1">
    <citation type="submission" date="2020-03" db="EMBL/GenBank/DDBJ databases">
        <title>Whole genome shotgun sequence of Phytohabitans rumicis NBRC 108638.</title>
        <authorList>
            <person name="Komaki H."/>
            <person name="Tamura T."/>
        </authorList>
    </citation>
    <scope>NUCLEOTIDE SEQUENCE [LARGE SCALE GENOMIC DNA]</scope>
    <source>
        <strain evidence="2 3">NBRC 108638</strain>
    </source>
</reference>
<name>A0A6V8LKG2_9ACTN</name>
<feature type="chain" id="PRO_5028879781" evidence="1">
    <location>
        <begin position="38"/>
        <end position="190"/>
    </location>
</feature>
<evidence type="ECO:0000256" key="1">
    <source>
        <dbReference type="SAM" id="SignalP"/>
    </source>
</evidence>
<dbReference type="EMBL" id="BLPG01000001">
    <property type="protein sequence ID" value="GFJ95119.1"/>
    <property type="molecule type" value="Genomic_DNA"/>
</dbReference>
<dbReference type="InterPro" id="IPR008514">
    <property type="entry name" value="T6SS_Hcp"/>
</dbReference>
<dbReference type="InterPro" id="IPR036624">
    <property type="entry name" value="Hcp1-lik_sf"/>
</dbReference>
<dbReference type="SUPFAM" id="SSF141452">
    <property type="entry name" value="Hcp1-like"/>
    <property type="match status" value="1"/>
</dbReference>
<evidence type="ECO:0000313" key="3">
    <source>
        <dbReference type="Proteomes" id="UP000482960"/>
    </source>
</evidence>
<keyword evidence="3" id="KW-1185">Reference proteome</keyword>
<gene>
    <name evidence="2" type="ORF">Prum_087610</name>
</gene>
<accession>A0A6V8LKG2</accession>
<dbReference type="AlphaFoldDB" id="A0A6V8LKG2"/>
<evidence type="ECO:0000313" key="2">
    <source>
        <dbReference type="EMBL" id="GFJ95119.1"/>
    </source>
</evidence>
<reference evidence="2 3" key="2">
    <citation type="submission" date="2020-03" db="EMBL/GenBank/DDBJ databases">
        <authorList>
            <person name="Ichikawa N."/>
            <person name="Kimura A."/>
            <person name="Kitahashi Y."/>
            <person name="Uohara A."/>
        </authorList>
    </citation>
    <scope>NUCLEOTIDE SEQUENCE [LARGE SCALE GENOMIC DNA]</scope>
    <source>
        <strain evidence="2 3">NBRC 108638</strain>
    </source>
</reference>